<gene>
    <name evidence="2" type="ORF">AXG93_3719s1160</name>
</gene>
<dbReference type="AlphaFoldDB" id="A0A176VN45"/>
<accession>A0A176VN45</accession>
<feature type="signal peptide" evidence="1">
    <location>
        <begin position="1"/>
        <end position="20"/>
    </location>
</feature>
<evidence type="ECO:0000256" key="1">
    <source>
        <dbReference type="SAM" id="SignalP"/>
    </source>
</evidence>
<reference evidence="2" key="1">
    <citation type="submission" date="2016-03" db="EMBL/GenBank/DDBJ databases">
        <title>Mechanisms controlling the formation of the plant cell surface in tip-growing cells are functionally conserved among land plants.</title>
        <authorList>
            <person name="Honkanen S."/>
            <person name="Jones V.A."/>
            <person name="Morieri G."/>
            <person name="Champion C."/>
            <person name="Hetherington A.J."/>
            <person name="Kelly S."/>
            <person name="Saint-Marcoux D."/>
            <person name="Proust H."/>
            <person name="Prescott H."/>
            <person name="Dolan L."/>
        </authorList>
    </citation>
    <scope>NUCLEOTIDE SEQUENCE [LARGE SCALE GENOMIC DNA]</scope>
    <source>
        <tissue evidence="2">Whole gametophyte</tissue>
    </source>
</reference>
<sequence length="73" mass="7981">MLVQCGNLLLIGIVITSIGSDDVVNKAMCKFANLEGSPEDDIIVLVFLRGGVVKPRLCCSMKRARFSQALIWL</sequence>
<comment type="caution">
    <text evidence="2">The sequence shown here is derived from an EMBL/GenBank/DDBJ whole genome shotgun (WGS) entry which is preliminary data.</text>
</comment>
<proteinExistence type="predicted"/>
<keyword evidence="3" id="KW-1185">Reference proteome</keyword>
<feature type="chain" id="PRO_5008051904" evidence="1">
    <location>
        <begin position="21"/>
        <end position="73"/>
    </location>
</feature>
<organism evidence="2 3">
    <name type="scientific">Marchantia polymorpha subsp. ruderalis</name>
    <dbReference type="NCBI Taxonomy" id="1480154"/>
    <lineage>
        <taxon>Eukaryota</taxon>
        <taxon>Viridiplantae</taxon>
        <taxon>Streptophyta</taxon>
        <taxon>Embryophyta</taxon>
        <taxon>Marchantiophyta</taxon>
        <taxon>Marchantiopsida</taxon>
        <taxon>Marchantiidae</taxon>
        <taxon>Marchantiales</taxon>
        <taxon>Marchantiaceae</taxon>
        <taxon>Marchantia</taxon>
    </lineage>
</organism>
<dbReference type="Proteomes" id="UP000077202">
    <property type="component" value="Unassembled WGS sequence"/>
</dbReference>
<evidence type="ECO:0000313" key="3">
    <source>
        <dbReference type="Proteomes" id="UP000077202"/>
    </source>
</evidence>
<protein>
    <submittedName>
        <fullName evidence="2">Uncharacterized protein</fullName>
    </submittedName>
</protein>
<keyword evidence="1" id="KW-0732">Signal</keyword>
<dbReference type="EMBL" id="LVLJ01003285">
    <property type="protein sequence ID" value="OAE22037.1"/>
    <property type="molecule type" value="Genomic_DNA"/>
</dbReference>
<evidence type="ECO:0000313" key="2">
    <source>
        <dbReference type="EMBL" id="OAE22037.1"/>
    </source>
</evidence>
<name>A0A176VN45_MARPO</name>